<evidence type="ECO:0000256" key="4">
    <source>
        <dbReference type="ARBA" id="ARBA00023136"/>
    </source>
</evidence>
<comment type="caution">
    <text evidence="7">The sequence shown here is derived from an EMBL/GenBank/DDBJ whole genome shotgun (WGS) entry which is preliminary data.</text>
</comment>
<organism evidence="7 8">
    <name type="scientific">SAR86 cluster bacterium</name>
    <dbReference type="NCBI Taxonomy" id="2030880"/>
    <lineage>
        <taxon>Bacteria</taxon>
        <taxon>Pseudomonadati</taxon>
        <taxon>Pseudomonadota</taxon>
        <taxon>Gammaproteobacteria</taxon>
        <taxon>SAR86 cluster</taxon>
    </lineage>
</organism>
<feature type="chain" id="PRO_5011974987" description="MipA/OmpV family protein" evidence="6">
    <location>
        <begin position="24"/>
        <end position="259"/>
    </location>
</feature>
<evidence type="ECO:0000256" key="5">
    <source>
        <dbReference type="ARBA" id="ARBA00023237"/>
    </source>
</evidence>
<keyword evidence="4" id="KW-0472">Membrane</keyword>
<evidence type="ECO:0000256" key="3">
    <source>
        <dbReference type="ARBA" id="ARBA00022729"/>
    </source>
</evidence>
<evidence type="ECO:0000256" key="2">
    <source>
        <dbReference type="ARBA" id="ARBA00005722"/>
    </source>
</evidence>
<dbReference type="PANTHER" id="PTHR38776">
    <property type="entry name" value="MLTA-INTERACTING PROTEIN-RELATED"/>
    <property type="match status" value="1"/>
</dbReference>
<feature type="signal peptide" evidence="6">
    <location>
        <begin position="1"/>
        <end position="23"/>
    </location>
</feature>
<evidence type="ECO:0000313" key="8">
    <source>
        <dbReference type="Proteomes" id="UP000218767"/>
    </source>
</evidence>
<name>A0A2A4WYB1_9GAMM</name>
<comment type="similarity">
    <text evidence="2">Belongs to the MipA/OmpV family.</text>
</comment>
<keyword evidence="3 6" id="KW-0732">Signal</keyword>
<dbReference type="Proteomes" id="UP000218767">
    <property type="component" value="Unassembled WGS sequence"/>
</dbReference>
<protein>
    <recommendedName>
        <fullName evidence="9">MipA/OmpV family protein</fullName>
    </recommendedName>
</protein>
<dbReference type="InterPro" id="IPR010583">
    <property type="entry name" value="MipA"/>
</dbReference>
<accession>A0A2A4WYB1</accession>
<gene>
    <name evidence="7" type="ORF">COB20_13855</name>
</gene>
<evidence type="ECO:0000256" key="6">
    <source>
        <dbReference type="SAM" id="SignalP"/>
    </source>
</evidence>
<dbReference type="Pfam" id="PF06629">
    <property type="entry name" value="MipA"/>
    <property type="match status" value="1"/>
</dbReference>
<proteinExistence type="inferred from homology"/>
<reference evidence="8" key="1">
    <citation type="submission" date="2017-08" db="EMBL/GenBank/DDBJ databases">
        <title>A dynamic microbial community with high functional redundancy inhabits the cold, oxic subseafloor aquifer.</title>
        <authorList>
            <person name="Tully B.J."/>
            <person name="Wheat C.G."/>
            <person name="Glazer B.T."/>
            <person name="Huber J.A."/>
        </authorList>
    </citation>
    <scope>NUCLEOTIDE SEQUENCE [LARGE SCALE GENOMIC DNA]</scope>
</reference>
<dbReference type="PANTHER" id="PTHR38776:SF1">
    <property type="entry name" value="MLTA-INTERACTING PROTEIN-RELATED"/>
    <property type="match status" value="1"/>
</dbReference>
<dbReference type="AlphaFoldDB" id="A0A2A4WYB1"/>
<keyword evidence="5" id="KW-0998">Cell outer membrane</keyword>
<evidence type="ECO:0008006" key="9">
    <source>
        <dbReference type="Google" id="ProtNLM"/>
    </source>
</evidence>
<evidence type="ECO:0000313" key="7">
    <source>
        <dbReference type="EMBL" id="PCI75011.1"/>
    </source>
</evidence>
<sequence length="259" mass="28269">MKKFTQLLALTGGILALSSATYASDAIGPGDSDSTWVLGAISGSGSNIYAGEDRETFLLPRISYNGEKFFLKNGSINYSVFQRNKLSGGLTARVDESFLGDASEYRNNEILAGLIERDSTVEGGFYLNHTTDLGRLNFTLLTDLGNEHDGESASLRYTFDLSAGGWNINPFLGVNWLSSNKVNHRFGVSTAEANVFRSAYDADSAINASTGIRARYDINEHWDINLETGVSYLDSSIKDSSIVDDDNGYYGAISFNYNF</sequence>
<comment type="subcellular location">
    <subcellularLocation>
        <location evidence="1">Cell outer membrane</location>
    </subcellularLocation>
</comment>
<evidence type="ECO:0000256" key="1">
    <source>
        <dbReference type="ARBA" id="ARBA00004442"/>
    </source>
</evidence>
<dbReference type="GO" id="GO:0009279">
    <property type="term" value="C:cell outer membrane"/>
    <property type="evidence" value="ECO:0007669"/>
    <property type="project" value="UniProtKB-SubCell"/>
</dbReference>
<dbReference type="EMBL" id="NVUL01000085">
    <property type="protein sequence ID" value="PCI75011.1"/>
    <property type="molecule type" value="Genomic_DNA"/>
</dbReference>